<organism evidence="1 2">
    <name type="scientific">Rhizobium phaseoli</name>
    <dbReference type="NCBI Taxonomy" id="396"/>
    <lineage>
        <taxon>Bacteria</taxon>
        <taxon>Pseudomonadati</taxon>
        <taxon>Pseudomonadota</taxon>
        <taxon>Alphaproteobacteria</taxon>
        <taxon>Hyphomicrobiales</taxon>
        <taxon>Rhizobiaceae</taxon>
        <taxon>Rhizobium/Agrobacterium group</taxon>
        <taxon>Rhizobium</taxon>
    </lineage>
</organism>
<dbReference type="RefSeq" id="WP_164009385.1">
    <property type="nucleotide sequence ID" value="NZ_WUFT01000006.1"/>
</dbReference>
<dbReference type="Proteomes" id="UP000471753">
    <property type="component" value="Unassembled WGS sequence"/>
</dbReference>
<evidence type="ECO:0000313" key="1">
    <source>
        <dbReference type="EMBL" id="NEJ71114.1"/>
    </source>
</evidence>
<name>A0A7K3UCK5_9HYPH</name>
<gene>
    <name evidence="1" type="ORF">GR197_11275</name>
</gene>
<dbReference type="AlphaFoldDB" id="A0A7K3UCK5"/>
<comment type="caution">
    <text evidence="1">The sequence shown here is derived from an EMBL/GenBank/DDBJ whole genome shotgun (WGS) entry which is preliminary data.</text>
</comment>
<reference evidence="1 2" key="1">
    <citation type="submission" date="2019-12" db="EMBL/GenBank/DDBJ databases">
        <title>Rhizobium genotypes associated with high levels of biological nitrogen fixation by grain legumes in a temperate-maritime cropping system.</title>
        <authorList>
            <person name="Maluk M."/>
            <person name="Francesc Ferrando Molina F."/>
            <person name="Lopez Del Egido L."/>
            <person name="Lafos M."/>
            <person name="Langarica-Fuentes A."/>
            <person name="Gebre Yohannes G."/>
            <person name="Young M.W."/>
            <person name="Martin P."/>
            <person name="Gantlett R."/>
            <person name="Kenicer G."/>
            <person name="Hawes C."/>
            <person name="Begg G.S."/>
            <person name="Quilliam R.S."/>
            <person name="Squire G.R."/>
            <person name="Poole P.S."/>
            <person name="Young P.W."/>
            <person name="Iannetta P.M."/>
            <person name="James E.K."/>
        </authorList>
    </citation>
    <scope>NUCLEOTIDE SEQUENCE [LARGE SCALE GENOMIC DNA]</scope>
    <source>
        <strain evidence="1 2">JHI366</strain>
    </source>
</reference>
<dbReference type="EMBL" id="WUFT01000006">
    <property type="protein sequence ID" value="NEJ71114.1"/>
    <property type="molecule type" value="Genomic_DNA"/>
</dbReference>
<evidence type="ECO:0000313" key="2">
    <source>
        <dbReference type="Proteomes" id="UP000471753"/>
    </source>
</evidence>
<protein>
    <submittedName>
        <fullName evidence="1">DUF1788 domain-containing protein</fullName>
    </submittedName>
</protein>
<proteinExistence type="predicted"/>
<accession>A0A7K3UCK5</accession>
<sequence length="181" mass="20390">MNTFDDLLAAYDRQVQLPWLDDVPPAGRVWLLWFDKSMQRKFTGRIGEFEHTTMKAGRGWYHVDLAPWFGRWIAKHEFFEALVDHPQEIRGLLADAERALIGELRCALGRCTSNDVLALDGCGSLFGIVRVSTLIGKIADAIPGRMMVAFPGKQTAGVYRLLDARDGWNYHAIPIPPDHAL</sequence>